<dbReference type="GO" id="GO:0004252">
    <property type="term" value="F:serine-type endopeptidase activity"/>
    <property type="evidence" value="ECO:0007669"/>
    <property type="project" value="UniProtKB-UniRule"/>
</dbReference>
<dbReference type="PROSITE" id="PS00138">
    <property type="entry name" value="SUBTILASE_SER"/>
    <property type="match status" value="1"/>
</dbReference>
<dbReference type="GO" id="GO:0008240">
    <property type="term" value="F:tripeptidyl-peptidase activity"/>
    <property type="evidence" value="ECO:0007669"/>
    <property type="project" value="TreeGrafter"/>
</dbReference>
<dbReference type="PANTHER" id="PTHR14218:SF15">
    <property type="entry name" value="TRIPEPTIDYL-PEPTIDASE 1"/>
    <property type="match status" value="1"/>
</dbReference>
<feature type="active site" description="Charge relay system" evidence="4">
    <location>
        <position position="48"/>
    </location>
</feature>
<feature type="domain" description="Peptidase S53" evidence="5">
    <location>
        <begin position="1"/>
        <end position="376"/>
    </location>
</feature>
<dbReference type="EMBL" id="HBIR01017691">
    <property type="protein sequence ID" value="CAE0542946.1"/>
    <property type="molecule type" value="Transcribed_RNA"/>
</dbReference>
<evidence type="ECO:0000256" key="3">
    <source>
        <dbReference type="ARBA" id="ARBA00022825"/>
    </source>
</evidence>
<dbReference type="GO" id="GO:0006508">
    <property type="term" value="P:proteolysis"/>
    <property type="evidence" value="ECO:0007669"/>
    <property type="project" value="UniProtKB-KW"/>
</dbReference>
<keyword evidence="4" id="KW-0106">Calcium</keyword>
<sequence>MVWGPGTFGYSPLGLQAFRATQCPGINPSKVRFDTDHHGRFGGDNFMEGNLDTHMISAFGMNVSTLVSNTNASLSTEEGDGFGLALLDFVTGLANRAVVPHVLSLSLGSLSAYSCDLLCAEAAKTRKVSRGECEAYLQSQRQVCMFKSEAQVARINHGLMALGLRGVSVLGSSGDGGSHWSFGPFRGAGRVPSVLNEVGCAFSFPIFPSPSPYMASVGGTVWEAGDPRRPVAWEGSGGGFSWQFGRPEHQEAAVAAYLSRTAGLPPAASFNASNRAYPDMSAVAVEGTSESAPTVAGIFSLLIDARLNAGLPPLGPLGPRIYEVARAFPGEAFDDVATGNTKTSCATGFPATKGWDPATGWGRPRWPGLLEHFGSDESIRGRAAVRSR</sequence>
<keyword evidence="4" id="KW-0479">Metal-binding</keyword>
<organism evidence="6">
    <name type="scientific">Emiliania huxleyi</name>
    <name type="common">Coccolithophore</name>
    <name type="synonym">Pontosphaera huxleyi</name>
    <dbReference type="NCBI Taxonomy" id="2903"/>
    <lineage>
        <taxon>Eukaryota</taxon>
        <taxon>Haptista</taxon>
        <taxon>Haptophyta</taxon>
        <taxon>Prymnesiophyceae</taxon>
        <taxon>Isochrysidales</taxon>
        <taxon>Noelaerhabdaceae</taxon>
        <taxon>Emiliania</taxon>
    </lineage>
</organism>
<keyword evidence="2 4" id="KW-0378">Hydrolase</keyword>
<dbReference type="PROSITE" id="PS51695">
    <property type="entry name" value="SEDOLISIN"/>
    <property type="match status" value="1"/>
</dbReference>
<dbReference type="Gene3D" id="3.40.50.200">
    <property type="entry name" value="Peptidase S8/S53 domain"/>
    <property type="match status" value="1"/>
</dbReference>
<keyword evidence="1 4" id="KW-0645">Protease</keyword>
<reference evidence="6" key="1">
    <citation type="submission" date="2021-01" db="EMBL/GenBank/DDBJ databases">
        <authorList>
            <person name="Corre E."/>
            <person name="Pelletier E."/>
            <person name="Niang G."/>
            <person name="Scheremetjew M."/>
            <person name="Finn R."/>
            <person name="Kale V."/>
            <person name="Holt S."/>
            <person name="Cochrane G."/>
            <person name="Meng A."/>
            <person name="Brown T."/>
            <person name="Cohen L."/>
        </authorList>
    </citation>
    <scope>NUCLEOTIDE SEQUENCE</scope>
    <source>
        <strain evidence="6">379</strain>
    </source>
</reference>
<feature type="binding site" evidence="4">
    <location>
        <position position="354"/>
    </location>
    <ligand>
        <name>Ca(2+)</name>
        <dbReference type="ChEBI" id="CHEBI:29108"/>
    </ligand>
</feature>
<accession>A0A6U8J653</accession>
<proteinExistence type="predicted"/>
<dbReference type="AlphaFoldDB" id="A0A6U8J653"/>
<evidence type="ECO:0000256" key="2">
    <source>
        <dbReference type="ARBA" id="ARBA00022801"/>
    </source>
</evidence>
<evidence type="ECO:0000256" key="1">
    <source>
        <dbReference type="ARBA" id="ARBA00022670"/>
    </source>
</evidence>
<gene>
    <name evidence="6" type="ORF">EHUX00137_LOCUS13302</name>
</gene>
<evidence type="ECO:0000313" key="6">
    <source>
        <dbReference type="EMBL" id="CAE0542946.1"/>
    </source>
</evidence>
<dbReference type="SUPFAM" id="SSF52743">
    <property type="entry name" value="Subtilisin-like"/>
    <property type="match status" value="1"/>
</dbReference>
<feature type="active site" description="Charge relay system" evidence="4">
    <location>
        <position position="289"/>
    </location>
</feature>
<comment type="cofactor">
    <cofactor evidence="4">
        <name>Ca(2+)</name>
        <dbReference type="ChEBI" id="CHEBI:29108"/>
    </cofactor>
    <text evidence="4">Binds 1 Ca(2+) ion per subunit.</text>
</comment>
<feature type="active site" description="Charge relay system" evidence="4">
    <location>
        <position position="52"/>
    </location>
</feature>
<feature type="binding site" evidence="4">
    <location>
        <position position="336"/>
    </location>
    <ligand>
        <name>Ca(2+)</name>
        <dbReference type="ChEBI" id="CHEBI:29108"/>
    </ligand>
</feature>
<dbReference type="GO" id="GO:0046872">
    <property type="term" value="F:metal ion binding"/>
    <property type="evidence" value="ECO:0007669"/>
    <property type="project" value="UniProtKB-UniRule"/>
</dbReference>
<feature type="binding site" evidence="4">
    <location>
        <position position="335"/>
    </location>
    <ligand>
        <name>Ca(2+)</name>
        <dbReference type="ChEBI" id="CHEBI:29108"/>
    </ligand>
</feature>
<dbReference type="InterPro" id="IPR030400">
    <property type="entry name" value="Sedolisin_dom"/>
</dbReference>
<dbReference type="InterPro" id="IPR023828">
    <property type="entry name" value="Peptidase_S8_Ser-AS"/>
</dbReference>
<dbReference type="InterPro" id="IPR036852">
    <property type="entry name" value="Peptidase_S8/S53_dom_sf"/>
</dbReference>
<protein>
    <recommendedName>
        <fullName evidence="5">Peptidase S53 domain-containing protein</fullName>
    </recommendedName>
</protein>
<evidence type="ECO:0000259" key="5">
    <source>
        <dbReference type="PROSITE" id="PS51695"/>
    </source>
</evidence>
<keyword evidence="3 4" id="KW-0720">Serine protease</keyword>
<dbReference type="PANTHER" id="PTHR14218">
    <property type="entry name" value="PROTEASE S8 TRIPEPTIDYL PEPTIDASE I CLN2"/>
    <property type="match status" value="1"/>
</dbReference>
<name>A0A6U8J653_EMIHU</name>
<dbReference type="InterPro" id="IPR050819">
    <property type="entry name" value="Tripeptidyl-peptidase_I"/>
</dbReference>
<evidence type="ECO:0000256" key="4">
    <source>
        <dbReference type="PROSITE-ProRule" id="PRU01032"/>
    </source>
</evidence>
<feature type="binding site" evidence="4">
    <location>
        <position position="356"/>
    </location>
    <ligand>
        <name>Ca(2+)</name>
        <dbReference type="ChEBI" id="CHEBI:29108"/>
    </ligand>
</feature>